<dbReference type="InterPro" id="IPR052907">
    <property type="entry name" value="Beta-lactamase/esterase"/>
</dbReference>
<accession>A0A543PRF2</accession>
<dbReference type="AlphaFoldDB" id="A0A543PRF2"/>
<dbReference type="SUPFAM" id="SSF56601">
    <property type="entry name" value="beta-lactamase/transpeptidase-like"/>
    <property type="match status" value="1"/>
</dbReference>
<comment type="caution">
    <text evidence="2">The sequence shown here is derived from an EMBL/GenBank/DDBJ whole genome shotgun (WGS) entry which is preliminary data.</text>
</comment>
<dbReference type="RefSeq" id="WP_141823428.1">
    <property type="nucleotide sequence ID" value="NZ_BAAAQC010000012.1"/>
</dbReference>
<protein>
    <submittedName>
        <fullName evidence="2">CubicO group peptidase (Beta-lactamase class C family)</fullName>
    </submittedName>
</protein>
<feature type="domain" description="Beta-lactamase-related" evidence="1">
    <location>
        <begin position="23"/>
        <end position="352"/>
    </location>
</feature>
<evidence type="ECO:0000313" key="2">
    <source>
        <dbReference type="EMBL" id="TQN46651.1"/>
    </source>
</evidence>
<proteinExistence type="predicted"/>
<dbReference type="InterPro" id="IPR001466">
    <property type="entry name" value="Beta-lactam-related"/>
</dbReference>
<dbReference type="OrthoDB" id="3422781at2"/>
<gene>
    <name evidence="2" type="ORF">FHX52_3380</name>
</gene>
<evidence type="ECO:0000313" key="3">
    <source>
        <dbReference type="Proteomes" id="UP000320085"/>
    </source>
</evidence>
<organism evidence="2 3">
    <name type="scientific">Humibacillus xanthopallidus</name>
    <dbReference type="NCBI Taxonomy" id="412689"/>
    <lineage>
        <taxon>Bacteria</taxon>
        <taxon>Bacillati</taxon>
        <taxon>Actinomycetota</taxon>
        <taxon>Actinomycetes</taxon>
        <taxon>Micrococcales</taxon>
        <taxon>Intrasporangiaceae</taxon>
        <taxon>Humibacillus</taxon>
    </lineage>
</organism>
<dbReference type="Pfam" id="PF00144">
    <property type="entry name" value="Beta-lactamase"/>
    <property type="match status" value="1"/>
</dbReference>
<reference evidence="2 3" key="1">
    <citation type="submission" date="2019-06" db="EMBL/GenBank/DDBJ databases">
        <title>Sequencing the genomes of 1000 actinobacteria strains.</title>
        <authorList>
            <person name="Klenk H.-P."/>
        </authorList>
    </citation>
    <scope>NUCLEOTIDE SEQUENCE [LARGE SCALE GENOMIC DNA]</scope>
    <source>
        <strain evidence="2 3">DSM 21776</strain>
    </source>
</reference>
<evidence type="ECO:0000259" key="1">
    <source>
        <dbReference type="Pfam" id="PF00144"/>
    </source>
</evidence>
<name>A0A543PRF2_9MICO</name>
<dbReference type="PANTHER" id="PTHR43319:SF3">
    <property type="entry name" value="BETA-LACTAMASE-RELATED DOMAIN-CONTAINING PROTEIN"/>
    <property type="match status" value="1"/>
</dbReference>
<dbReference type="PANTHER" id="PTHR43319">
    <property type="entry name" value="BETA-LACTAMASE-RELATED"/>
    <property type="match status" value="1"/>
</dbReference>
<dbReference type="Proteomes" id="UP000320085">
    <property type="component" value="Unassembled WGS sequence"/>
</dbReference>
<sequence>MTLSDHSGDAPRGSVAPGFEPVREVFHDVVTRQRGTGAAVAIWHDGRWVADLWGGWADAGRTRPWQRESIVMPYSVTKAFTAMAALVLVDRGLLDLDSAVQEHWSQLRTPATVRQLLSHQVGLVALADPAPPELLLDWDGLCSRLAGQEPLWTSGTAIGESALFYGHLVGELVRRVDGRPFGTFLRDEVCGPAALDFHIGLDDQAQARAVDLTEVDSLVAGLGGDDRPALLRQALLNPPGALDQDTVNSSAFRRAEVPAVNGHGTARAVAGLYAALLAGRVISPSLRDEAASAQAHGIDRVMGGPERAWGLGFGVDDEGFGMGGIGGSAGWASTRDEYAFAFVTGTMGDHDRSDAVETAFRDVLGLPPL</sequence>
<dbReference type="Gene3D" id="3.40.710.10">
    <property type="entry name" value="DD-peptidase/beta-lactamase superfamily"/>
    <property type="match status" value="1"/>
</dbReference>
<dbReference type="InterPro" id="IPR012338">
    <property type="entry name" value="Beta-lactam/transpept-like"/>
</dbReference>
<dbReference type="EMBL" id="VFQF01000002">
    <property type="protein sequence ID" value="TQN46651.1"/>
    <property type="molecule type" value="Genomic_DNA"/>
</dbReference>